<comment type="caution">
    <text evidence="3">The sequence shown here is derived from an EMBL/GenBank/DDBJ whole genome shotgun (WGS) entry which is preliminary data.</text>
</comment>
<dbReference type="InterPro" id="IPR053369">
    <property type="entry name" value="SrfA-induced_signal"/>
</dbReference>
<dbReference type="InterPro" id="IPR012854">
    <property type="entry name" value="Cu_amine_oxidase-like_N"/>
</dbReference>
<keyword evidence="4" id="KW-1185">Reference proteome</keyword>
<evidence type="ECO:0000313" key="4">
    <source>
        <dbReference type="Proteomes" id="UP001524944"/>
    </source>
</evidence>
<dbReference type="Proteomes" id="UP001524944">
    <property type="component" value="Unassembled WGS sequence"/>
</dbReference>
<dbReference type="SUPFAM" id="SSF55383">
    <property type="entry name" value="Copper amine oxidase, domain N"/>
    <property type="match status" value="1"/>
</dbReference>
<dbReference type="Gene3D" id="3.30.457.10">
    <property type="entry name" value="Copper amine oxidase-like, N-terminal domain"/>
    <property type="match status" value="1"/>
</dbReference>
<gene>
    <name evidence="3" type="ORF">NVS47_02120</name>
</gene>
<dbReference type="Pfam" id="PF07833">
    <property type="entry name" value="Cu_amine_oxidN1"/>
    <property type="match status" value="1"/>
</dbReference>
<dbReference type="EMBL" id="JANPWE010000001">
    <property type="protein sequence ID" value="MCR6544319.1"/>
    <property type="molecule type" value="Genomic_DNA"/>
</dbReference>
<dbReference type="InterPro" id="IPR036582">
    <property type="entry name" value="Mao_N_sf"/>
</dbReference>
<dbReference type="Pfam" id="PF16472">
    <property type="entry name" value="DUF5050"/>
    <property type="match status" value="1"/>
</dbReference>
<feature type="domain" description="Prolow-density lipoprotein receptor-related protein 1-like beta-propeller" evidence="2">
    <location>
        <begin position="409"/>
        <end position="664"/>
    </location>
</feature>
<dbReference type="SUPFAM" id="SSF82171">
    <property type="entry name" value="DPP6 N-terminal domain-like"/>
    <property type="match status" value="1"/>
</dbReference>
<dbReference type="InterPro" id="IPR032485">
    <property type="entry name" value="LRP1-like_beta_prop"/>
</dbReference>
<dbReference type="RefSeq" id="WP_198306658.1">
    <property type="nucleotide sequence ID" value="NZ_CP022121.1"/>
</dbReference>
<sequence>MKHTLKTGLLVNMIMLIMFGVAMTRGSAQGKDIQVKINRFSEWGEIVQNSIEFEHQEKPRLEQGRVLIPLRKISEFLGFTVSYDHKSKKIDLADHAGKKIALTISDKTAMVNNKPVKMDVPAKVVSQLTFVPLRFVSENFDQSVKWDPSTRTVLIDNFTISTPEYLFNQKTLELRKRDLSGQGKHALLGKIEMRVDWVSMDVTKTKHGNDLIVINNNTGAPHIFYNIYTIYVSEKEIIDQSEVHTLFSGQPVISADGEKVVIGDGKTARVYDDQTKMQLHEYDLLRIFQGDKDPSPMDSWEKSYVVVGFGDNYILVRDTFKMLTQMVYLDTLEIVDIYQALLSNEEQEKALQNGRPFGSGDRLTFLEEKDGKLIFNKYYEDGPYIKQKPVEFILGARVPVKSAESVRGNTTGNLNNNGLYAQGGDWIYYSNLADEGKLYKMKADGSVATKITDDTAWYINVVGDEIFYSGKDWNLTKIKTDGSGKTILDTQSYHINVVDDWIYYTRVHMQDGTIYKMKKEDGSSRTQINKDPVSQLVVTEEGIFYSSYYIKLIRINHDGSGKTKLISERSVAEINVIDDWIYFNYNKSLNKIKTDGSQLTEISSDDAREINVAGDWIYYTDSAEYWKKLYQIHVDGSGKEKLSDDKPAYIHLLDNQLYYYDQYTNTMKVIN</sequence>
<feature type="domain" description="Copper amine oxidase-like N-terminal" evidence="1">
    <location>
        <begin position="49"/>
        <end position="155"/>
    </location>
</feature>
<accession>A0ABT1Y0C2</accession>
<proteinExistence type="predicted"/>
<reference evidence="3 4" key="1">
    <citation type="submission" date="2022-08" db="EMBL/GenBank/DDBJ databases">
        <title>Proteogenomics of the novel Dehalobacterium formicoaceticum strain EZ94 highlights a key role of methyltransferases during anaerobic dichloromethane degradation.</title>
        <authorList>
            <person name="Wasmund K."/>
        </authorList>
    </citation>
    <scope>NUCLEOTIDE SEQUENCE [LARGE SCALE GENOMIC DNA]</scope>
    <source>
        <strain evidence="3 4">EZ94</strain>
    </source>
</reference>
<protein>
    <submittedName>
        <fullName evidence="3">DUF5050 domain-containing protein</fullName>
    </submittedName>
</protein>
<dbReference type="PANTHER" id="PTHR32256:SF17">
    <property type="entry name" value="EGF-LIKE DOMAIN-CONTAINING PROTEIN"/>
    <property type="match status" value="1"/>
</dbReference>
<dbReference type="PANTHER" id="PTHR32256">
    <property type="match status" value="1"/>
</dbReference>
<evidence type="ECO:0000259" key="2">
    <source>
        <dbReference type="Pfam" id="PF16472"/>
    </source>
</evidence>
<evidence type="ECO:0000259" key="1">
    <source>
        <dbReference type="Pfam" id="PF07833"/>
    </source>
</evidence>
<name>A0ABT1Y0C2_9FIRM</name>
<organism evidence="3 4">
    <name type="scientific">Dehalobacterium formicoaceticum</name>
    <dbReference type="NCBI Taxonomy" id="51515"/>
    <lineage>
        <taxon>Bacteria</taxon>
        <taxon>Bacillati</taxon>
        <taxon>Bacillota</taxon>
        <taxon>Clostridia</taxon>
        <taxon>Eubacteriales</taxon>
        <taxon>Peptococcaceae</taxon>
        <taxon>Dehalobacterium</taxon>
    </lineage>
</organism>
<evidence type="ECO:0000313" key="3">
    <source>
        <dbReference type="EMBL" id="MCR6544319.1"/>
    </source>
</evidence>